<protein>
    <submittedName>
        <fullName evidence="2">Uncharacterized protein</fullName>
    </submittedName>
</protein>
<evidence type="ECO:0000313" key="2">
    <source>
        <dbReference type="EMBL" id="KAK0654790.1"/>
    </source>
</evidence>
<accession>A0AA39YMU5</accession>
<proteinExistence type="predicted"/>
<organism evidence="2 3">
    <name type="scientific">Cercophora newfieldiana</name>
    <dbReference type="NCBI Taxonomy" id="92897"/>
    <lineage>
        <taxon>Eukaryota</taxon>
        <taxon>Fungi</taxon>
        <taxon>Dikarya</taxon>
        <taxon>Ascomycota</taxon>
        <taxon>Pezizomycotina</taxon>
        <taxon>Sordariomycetes</taxon>
        <taxon>Sordariomycetidae</taxon>
        <taxon>Sordariales</taxon>
        <taxon>Lasiosphaeriaceae</taxon>
        <taxon>Cercophora</taxon>
    </lineage>
</organism>
<comment type="caution">
    <text evidence="2">The sequence shown here is derived from an EMBL/GenBank/DDBJ whole genome shotgun (WGS) entry which is preliminary data.</text>
</comment>
<gene>
    <name evidence="2" type="ORF">B0T16DRAFT_450552</name>
</gene>
<evidence type="ECO:0000256" key="1">
    <source>
        <dbReference type="SAM" id="SignalP"/>
    </source>
</evidence>
<reference evidence="2" key="1">
    <citation type="submission" date="2023-06" db="EMBL/GenBank/DDBJ databases">
        <title>Genome-scale phylogeny and comparative genomics of the fungal order Sordariales.</title>
        <authorList>
            <consortium name="Lawrence Berkeley National Laboratory"/>
            <person name="Hensen N."/>
            <person name="Bonometti L."/>
            <person name="Westerberg I."/>
            <person name="Brannstrom I.O."/>
            <person name="Guillou S."/>
            <person name="Cros-Aarteil S."/>
            <person name="Calhoun S."/>
            <person name="Haridas S."/>
            <person name="Kuo A."/>
            <person name="Mondo S."/>
            <person name="Pangilinan J."/>
            <person name="Riley R."/>
            <person name="Labutti K."/>
            <person name="Andreopoulos B."/>
            <person name="Lipzen A."/>
            <person name="Chen C."/>
            <person name="Yanf M."/>
            <person name="Daum C."/>
            <person name="Ng V."/>
            <person name="Clum A."/>
            <person name="Steindorff A."/>
            <person name="Ohm R."/>
            <person name="Martin F."/>
            <person name="Silar P."/>
            <person name="Natvig D."/>
            <person name="Lalanne C."/>
            <person name="Gautier V."/>
            <person name="Ament-Velasquez S.L."/>
            <person name="Kruys A."/>
            <person name="Hutchinson M.I."/>
            <person name="Powell A.J."/>
            <person name="Barry K."/>
            <person name="Miller A.N."/>
            <person name="Grigoriev I.V."/>
            <person name="Debuchy R."/>
            <person name="Gladieux P."/>
            <person name="Thoren M.H."/>
            <person name="Johannesson H."/>
        </authorList>
    </citation>
    <scope>NUCLEOTIDE SEQUENCE</scope>
    <source>
        <strain evidence="2">SMH2532-1</strain>
    </source>
</reference>
<dbReference type="AlphaFoldDB" id="A0AA39YMU5"/>
<keyword evidence="3" id="KW-1185">Reference proteome</keyword>
<keyword evidence="1" id="KW-0732">Signal</keyword>
<sequence>MKFSTTGVVYLLAALATAENQDAGTQVTLAAPTPFPQRVKLSGNQNWDVPSGGRLERSQLKEFSAAEKDFLGEGWGKYVLCECKNYGPACTSTLSLAVPDAETGARIWYGHLYSGGPVTEKDFARNTKVSWSIVYNVGWSVLTSGEESEIDSDL</sequence>
<name>A0AA39YMU5_9PEZI</name>
<feature type="chain" id="PRO_5041326321" evidence="1">
    <location>
        <begin position="19"/>
        <end position="154"/>
    </location>
</feature>
<evidence type="ECO:0000313" key="3">
    <source>
        <dbReference type="Proteomes" id="UP001174936"/>
    </source>
</evidence>
<feature type="signal peptide" evidence="1">
    <location>
        <begin position="1"/>
        <end position="18"/>
    </location>
</feature>
<dbReference type="Proteomes" id="UP001174936">
    <property type="component" value="Unassembled WGS sequence"/>
</dbReference>
<dbReference type="EMBL" id="JAULSV010000001">
    <property type="protein sequence ID" value="KAK0654790.1"/>
    <property type="molecule type" value="Genomic_DNA"/>
</dbReference>